<sequence>MSNYPFESELAHLEQIIPFLMTAPPLGLPYWRRRILALSPREGQLPRDSAQRIGRLMDVFEKIERKALMDATATPIATATAVATATAR</sequence>
<dbReference type="RefSeq" id="WP_408241617.1">
    <property type="nucleotide sequence ID" value="NZ_JAQQCF010000049.1"/>
</dbReference>
<organism evidence="1 2">
    <name type="scientific">Paraburkholderia metrosideri</name>
    <dbReference type="NCBI Taxonomy" id="580937"/>
    <lineage>
        <taxon>Bacteria</taxon>
        <taxon>Pseudomonadati</taxon>
        <taxon>Pseudomonadota</taxon>
        <taxon>Betaproteobacteria</taxon>
        <taxon>Burkholderiales</taxon>
        <taxon>Burkholderiaceae</taxon>
        <taxon>Paraburkholderia</taxon>
    </lineage>
</organism>
<reference evidence="1 2" key="1">
    <citation type="journal article" date="2024" name="Chem. Sci.">
        <title>Discovery of megapolipeptins by genome mining of a Burkholderiales bacteria collection.</title>
        <authorList>
            <person name="Paulo B.S."/>
            <person name="Recchia M.J.J."/>
            <person name="Lee S."/>
            <person name="Fergusson C.H."/>
            <person name="Romanowski S.B."/>
            <person name="Hernandez A."/>
            <person name="Krull N."/>
            <person name="Liu D.Y."/>
            <person name="Cavanagh H."/>
            <person name="Bos A."/>
            <person name="Gray C.A."/>
            <person name="Murphy B.T."/>
            <person name="Linington R.G."/>
            <person name="Eustaquio A.S."/>
        </authorList>
    </citation>
    <scope>NUCLEOTIDE SEQUENCE [LARGE SCALE GENOMIC DNA]</scope>
    <source>
        <strain evidence="1 2">RL17-338-BIC-A</strain>
    </source>
</reference>
<dbReference type="EMBL" id="JAQQCF010000049">
    <property type="protein sequence ID" value="MFM0641817.1"/>
    <property type="molecule type" value="Genomic_DNA"/>
</dbReference>
<keyword evidence="2" id="KW-1185">Reference proteome</keyword>
<name>A0ABW9E3K7_9BURK</name>
<protein>
    <submittedName>
        <fullName evidence="1">Uncharacterized protein</fullName>
    </submittedName>
</protein>
<gene>
    <name evidence="1" type="ORF">PQQ63_34580</name>
</gene>
<accession>A0ABW9E3K7</accession>
<evidence type="ECO:0000313" key="2">
    <source>
        <dbReference type="Proteomes" id="UP001629432"/>
    </source>
</evidence>
<evidence type="ECO:0000313" key="1">
    <source>
        <dbReference type="EMBL" id="MFM0641817.1"/>
    </source>
</evidence>
<proteinExistence type="predicted"/>
<comment type="caution">
    <text evidence="1">The sequence shown here is derived from an EMBL/GenBank/DDBJ whole genome shotgun (WGS) entry which is preliminary data.</text>
</comment>
<dbReference type="Proteomes" id="UP001629432">
    <property type="component" value="Unassembled WGS sequence"/>
</dbReference>